<dbReference type="AlphaFoldDB" id="A0AAJ0U1N1"/>
<feature type="region of interest" description="Disordered" evidence="1">
    <location>
        <begin position="1"/>
        <end position="22"/>
    </location>
</feature>
<keyword evidence="4" id="KW-1185">Reference proteome</keyword>
<feature type="transmembrane region" description="Helical" evidence="2">
    <location>
        <begin position="203"/>
        <end position="222"/>
    </location>
</feature>
<sequence length="230" mass="23329">MAARLSAVAVTGPRPSTHGSNTVTSIHRTLRNALAVIGLAAAPSAVSAAVLGDSVSLTILTTTSSPIVPIVQDEVFGPATVGGGVEFPGVDLLDLAPNEDIVYDIDVSGDRIDFTKVGDGLFSSGSSPSLTATFSFGAPLSLSDVALEDYDPANPFQSPPGIEVSGNDLSLTWLPQGTGTAVFFRDDAFSVTFTDNAATPAPIPLPPAAALMLVGLGALGLVRRRARAAG</sequence>
<keyword evidence="2" id="KW-1133">Transmembrane helix</keyword>
<evidence type="ECO:0000313" key="3">
    <source>
        <dbReference type="EMBL" id="MBK1703616.1"/>
    </source>
</evidence>
<evidence type="ECO:0000256" key="1">
    <source>
        <dbReference type="SAM" id="MobiDB-lite"/>
    </source>
</evidence>
<name>A0AAJ0U1N1_9GAMM</name>
<gene>
    <name evidence="3" type="ORF">CKO40_03375</name>
</gene>
<keyword evidence="2" id="KW-0472">Membrane</keyword>
<proteinExistence type="predicted"/>
<comment type="caution">
    <text evidence="3">The sequence shown here is derived from an EMBL/GenBank/DDBJ whole genome shotgun (WGS) entry which is preliminary data.</text>
</comment>
<reference evidence="3" key="2">
    <citation type="journal article" date="2020" name="Microorganisms">
        <title>Osmotic Adaptation and Compatible Solute Biosynthesis of Phototrophic Bacteria as Revealed from Genome Analyses.</title>
        <authorList>
            <person name="Imhoff J.F."/>
            <person name="Rahn T."/>
            <person name="Kunzel S."/>
            <person name="Keller A."/>
            <person name="Neulinger S.C."/>
        </authorList>
    </citation>
    <scope>NUCLEOTIDE SEQUENCE</scope>
    <source>
        <strain evidence="3">DSM 11080</strain>
    </source>
</reference>
<evidence type="ECO:0000313" key="4">
    <source>
        <dbReference type="Proteomes" id="UP001296776"/>
    </source>
</evidence>
<evidence type="ECO:0008006" key="5">
    <source>
        <dbReference type="Google" id="ProtNLM"/>
    </source>
</evidence>
<evidence type="ECO:0000256" key="2">
    <source>
        <dbReference type="SAM" id="Phobius"/>
    </source>
</evidence>
<accession>A0AAJ0U1N1</accession>
<organism evidence="3 4">
    <name type="scientific">Halochromatium glycolicum</name>
    <dbReference type="NCBI Taxonomy" id="85075"/>
    <lineage>
        <taxon>Bacteria</taxon>
        <taxon>Pseudomonadati</taxon>
        <taxon>Pseudomonadota</taxon>
        <taxon>Gammaproteobacteria</taxon>
        <taxon>Chromatiales</taxon>
        <taxon>Chromatiaceae</taxon>
        <taxon>Halochromatium</taxon>
    </lineage>
</organism>
<reference evidence="3" key="1">
    <citation type="submission" date="2017-08" db="EMBL/GenBank/DDBJ databases">
        <authorList>
            <person name="Imhoff J.F."/>
            <person name="Rahn T."/>
            <person name="Kuenzel S."/>
            <person name="Neulinger S.C."/>
        </authorList>
    </citation>
    <scope>NUCLEOTIDE SEQUENCE</scope>
    <source>
        <strain evidence="3">DSM 11080</strain>
    </source>
</reference>
<keyword evidence="2" id="KW-0812">Transmembrane</keyword>
<protein>
    <recommendedName>
        <fullName evidence="5">VPLPA-CTERM protein sorting domain-containing protein</fullName>
    </recommendedName>
</protein>
<dbReference type="EMBL" id="NRSJ01000004">
    <property type="protein sequence ID" value="MBK1703616.1"/>
    <property type="molecule type" value="Genomic_DNA"/>
</dbReference>
<dbReference type="Proteomes" id="UP001296776">
    <property type="component" value="Unassembled WGS sequence"/>
</dbReference>